<evidence type="ECO:0008006" key="5">
    <source>
        <dbReference type="Google" id="ProtNLM"/>
    </source>
</evidence>
<dbReference type="Proteomes" id="UP001415169">
    <property type="component" value="Unassembled WGS sequence"/>
</dbReference>
<feature type="compositionally biased region" description="Low complexity" evidence="1">
    <location>
        <begin position="44"/>
        <end position="65"/>
    </location>
</feature>
<gene>
    <name evidence="3" type="ORF">GCM10022286_00690</name>
</gene>
<dbReference type="EMBL" id="BAABBV010000001">
    <property type="protein sequence ID" value="GAA4153824.1"/>
    <property type="molecule type" value="Genomic_DNA"/>
</dbReference>
<organism evidence="3 4">
    <name type="scientific">Gryllotalpicola daejeonensis</name>
    <dbReference type="NCBI Taxonomy" id="993087"/>
    <lineage>
        <taxon>Bacteria</taxon>
        <taxon>Bacillati</taxon>
        <taxon>Actinomycetota</taxon>
        <taxon>Actinomycetes</taxon>
        <taxon>Micrococcales</taxon>
        <taxon>Microbacteriaceae</taxon>
        <taxon>Gryllotalpicola</taxon>
    </lineage>
</organism>
<feature type="region of interest" description="Disordered" evidence="1">
    <location>
        <begin position="44"/>
        <end position="66"/>
    </location>
</feature>
<comment type="caution">
    <text evidence="3">The sequence shown here is derived from an EMBL/GenBank/DDBJ whole genome shotgun (WGS) entry which is preliminary data.</text>
</comment>
<keyword evidence="4" id="KW-1185">Reference proteome</keyword>
<reference evidence="3" key="2">
    <citation type="submission" date="2023-12" db="EMBL/GenBank/DDBJ databases">
        <authorList>
            <person name="Sun Q."/>
            <person name="Inoue M."/>
        </authorList>
    </citation>
    <scope>NUCLEOTIDE SEQUENCE</scope>
    <source>
        <strain evidence="3">JCM 17590</strain>
    </source>
</reference>
<keyword evidence="2" id="KW-0732">Signal</keyword>
<evidence type="ECO:0000313" key="4">
    <source>
        <dbReference type="Proteomes" id="UP001415169"/>
    </source>
</evidence>
<reference evidence="3" key="1">
    <citation type="journal article" date="2014" name="Int. J. Syst. Evol. Microbiol.">
        <title>Complete genome of a new Firmicutes species belonging to the dominant human colonic microbiota ('Ruminococcus bicirculans') reveals two chromosomes and a selective capacity to utilize plant glucans.</title>
        <authorList>
            <consortium name="NISC Comparative Sequencing Program"/>
            <person name="Wegmann U."/>
            <person name="Louis P."/>
            <person name="Goesmann A."/>
            <person name="Henrissat B."/>
            <person name="Duncan S.H."/>
            <person name="Flint H.J."/>
        </authorList>
    </citation>
    <scope>NUCLEOTIDE SEQUENCE</scope>
    <source>
        <strain evidence="3">JCM 17590</strain>
    </source>
</reference>
<evidence type="ECO:0000313" key="3">
    <source>
        <dbReference type="EMBL" id="GAA4153824.1"/>
    </source>
</evidence>
<protein>
    <recommendedName>
        <fullName evidence="5">Lipoprotein</fullName>
    </recommendedName>
</protein>
<sequence length="185" mass="19086">MKQYTRIAIAAVSAAIAIATLAGCTAAGSSAKVEPQHKAVATQVATPAAAPAKTQAPKPVATPAKPIDPKQLALTASGMSAAKYAQVTAQVAALPRMEETAYDAKLATIAQGIGPNVVLAYVTQMSCPGDTSGKKYWEVAGPLSTHHICGDEDWEQSEVAAIAHTQEKTVGDINYEGKKVVFLIG</sequence>
<dbReference type="PROSITE" id="PS51257">
    <property type="entry name" value="PROKAR_LIPOPROTEIN"/>
    <property type="match status" value="1"/>
</dbReference>
<evidence type="ECO:0000256" key="1">
    <source>
        <dbReference type="SAM" id="MobiDB-lite"/>
    </source>
</evidence>
<proteinExistence type="predicted"/>
<feature type="signal peptide" evidence="2">
    <location>
        <begin position="1"/>
        <end position="22"/>
    </location>
</feature>
<accession>A0ABP7ZD16</accession>
<name>A0ABP7ZD16_9MICO</name>
<dbReference type="RefSeq" id="WP_344789751.1">
    <property type="nucleotide sequence ID" value="NZ_BAABBV010000001.1"/>
</dbReference>
<evidence type="ECO:0000256" key="2">
    <source>
        <dbReference type="SAM" id="SignalP"/>
    </source>
</evidence>
<feature type="chain" id="PRO_5046848792" description="Lipoprotein" evidence="2">
    <location>
        <begin position="23"/>
        <end position="185"/>
    </location>
</feature>